<comment type="pathway">
    <text evidence="2">Protein modification; protein lipoylation via exogenous pathway; protein N(6)-(lipoyl)lysine from lipoate: step 1/2.</text>
</comment>
<dbReference type="EC" id="6.3.1.20" evidence="3"/>
<dbReference type="UniPathway" id="UPA00537">
    <property type="reaction ID" value="UER00594"/>
</dbReference>
<dbReference type="Pfam" id="PF01976">
    <property type="entry name" value="DUF116"/>
    <property type="match status" value="1"/>
</dbReference>
<dbReference type="PANTHER" id="PTHR43679:SF2">
    <property type="entry name" value="OCTANOYL-[GCVH]:PROTEIN N-OCTANOYLTRANSFERASE"/>
    <property type="match status" value="1"/>
</dbReference>
<dbReference type="GO" id="GO:0016979">
    <property type="term" value="F:lipoate-protein ligase activity"/>
    <property type="evidence" value="ECO:0007669"/>
    <property type="project" value="UniProtKB-EC"/>
</dbReference>
<keyword evidence="5" id="KW-0547">Nucleotide-binding</keyword>
<dbReference type="SUPFAM" id="SSF82649">
    <property type="entry name" value="SufE/NifU"/>
    <property type="match status" value="1"/>
</dbReference>
<dbReference type="PANTHER" id="PTHR43679">
    <property type="entry name" value="OCTANOYLTRANSFERASE LIPM-RELATED"/>
    <property type="match status" value="1"/>
</dbReference>
<organism evidence="9">
    <name type="scientific">marine sediment metagenome</name>
    <dbReference type="NCBI Taxonomy" id="412755"/>
    <lineage>
        <taxon>unclassified sequences</taxon>
        <taxon>metagenomes</taxon>
        <taxon>ecological metagenomes</taxon>
    </lineage>
</organism>
<comment type="pathway">
    <text evidence="1">Protein modification; protein lipoylation via exogenous pathway; protein N(6)-(lipoyl)lysine from lipoate: step 2/2.</text>
</comment>
<feature type="domain" description="Lipoate protein ligase C-terminal" evidence="8">
    <location>
        <begin position="59"/>
        <end position="138"/>
    </location>
</feature>
<dbReference type="InterPro" id="IPR019491">
    <property type="entry name" value="Lipoate_protein_ligase_C"/>
</dbReference>
<evidence type="ECO:0000259" key="8">
    <source>
        <dbReference type="Pfam" id="PF10437"/>
    </source>
</evidence>
<feature type="non-terminal residue" evidence="9">
    <location>
        <position position="260"/>
    </location>
</feature>
<evidence type="ECO:0000256" key="4">
    <source>
        <dbReference type="ARBA" id="ARBA00022598"/>
    </source>
</evidence>
<evidence type="ECO:0000256" key="7">
    <source>
        <dbReference type="ARBA" id="ARBA00048037"/>
    </source>
</evidence>
<sequence length="260" mass="29957">MDTLKKKIKEGFEETFSVILEEGELSKEEKEIYNEKLKKMESKEWIYLSKSDVASSLFASHKTEGGLIKVSLVYAQRAKIIEQIIITGDFFAFPVRGIYDLEASLKGIKADSEKIKKKILHFFKTNDIEIVGIKPEDINFTIDKALSKIKYLKYGFDLDEANHIFTVIEPFESILEKKPDLLLLPYCSKETECELRYKKDCTICGRCTIGDAYQIGQDNNLLPVSIVSFEDLIKTILRYRKKGKRAFVGCCCEPFYIKHE</sequence>
<evidence type="ECO:0000256" key="1">
    <source>
        <dbReference type="ARBA" id="ARBA00005085"/>
    </source>
</evidence>
<keyword evidence="6" id="KW-0067">ATP-binding</keyword>
<proteinExistence type="predicted"/>
<evidence type="ECO:0000256" key="6">
    <source>
        <dbReference type="ARBA" id="ARBA00022840"/>
    </source>
</evidence>
<dbReference type="GO" id="GO:0009249">
    <property type="term" value="P:protein lipoylation"/>
    <property type="evidence" value="ECO:0007669"/>
    <property type="project" value="UniProtKB-ARBA"/>
</dbReference>
<dbReference type="InterPro" id="IPR002829">
    <property type="entry name" value="DUF116"/>
</dbReference>
<name>X1GPT3_9ZZZZ</name>
<dbReference type="GO" id="GO:0005524">
    <property type="term" value="F:ATP binding"/>
    <property type="evidence" value="ECO:0007669"/>
    <property type="project" value="UniProtKB-KW"/>
</dbReference>
<keyword evidence="4" id="KW-0436">Ligase</keyword>
<dbReference type="Pfam" id="PF10437">
    <property type="entry name" value="Lip_prot_lig_C"/>
    <property type="match status" value="1"/>
</dbReference>
<dbReference type="EMBL" id="BARU01018742">
    <property type="protein sequence ID" value="GAH59896.1"/>
    <property type="molecule type" value="Genomic_DNA"/>
</dbReference>
<comment type="catalytic activity">
    <reaction evidence="7">
        <text>L-lysyl-[lipoyl-carrier protein] + (R)-lipoate + ATP = N(6)-[(R)-lipoyl]-L-lysyl-[lipoyl-carrier protein] + AMP + diphosphate + H(+)</text>
        <dbReference type="Rhea" id="RHEA:49288"/>
        <dbReference type="Rhea" id="RHEA-COMP:10500"/>
        <dbReference type="Rhea" id="RHEA-COMP:10502"/>
        <dbReference type="ChEBI" id="CHEBI:15378"/>
        <dbReference type="ChEBI" id="CHEBI:29969"/>
        <dbReference type="ChEBI" id="CHEBI:30616"/>
        <dbReference type="ChEBI" id="CHEBI:33019"/>
        <dbReference type="ChEBI" id="CHEBI:83088"/>
        <dbReference type="ChEBI" id="CHEBI:83099"/>
        <dbReference type="ChEBI" id="CHEBI:456215"/>
        <dbReference type="EC" id="6.3.1.20"/>
    </reaction>
</comment>
<evidence type="ECO:0000256" key="2">
    <source>
        <dbReference type="ARBA" id="ARBA00005124"/>
    </source>
</evidence>
<gene>
    <name evidence="9" type="ORF">S03H2_30943</name>
</gene>
<dbReference type="InterPro" id="IPR050664">
    <property type="entry name" value="Octanoyltrans_LipM/LipL"/>
</dbReference>
<accession>X1GPT3</accession>
<dbReference type="Gene3D" id="3.30.390.50">
    <property type="entry name" value="CO dehydrogenase flavoprotein, C-terminal domain"/>
    <property type="match status" value="1"/>
</dbReference>
<protein>
    <recommendedName>
        <fullName evidence="3">lipoate--protein ligase</fullName>
        <ecNumber evidence="3">6.3.1.20</ecNumber>
    </recommendedName>
</protein>
<evidence type="ECO:0000313" key="9">
    <source>
        <dbReference type="EMBL" id="GAH59896.1"/>
    </source>
</evidence>
<reference evidence="9" key="1">
    <citation type="journal article" date="2014" name="Front. Microbiol.">
        <title>High frequency of phylogenetically diverse reductive dehalogenase-homologous genes in deep subseafloor sedimentary metagenomes.</title>
        <authorList>
            <person name="Kawai M."/>
            <person name="Futagami T."/>
            <person name="Toyoda A."/>
            <person name="Takaki Y."/>
            <person name="Nishi S."/>
            <person name="Hori S."/>
            <person name="Arai W."/>
            <person name="Tsubouchi T."/>
            <person name="Morono Y."/>
            <person name="Uchiyama I."/>
            <person name="Ito T."/>
            <person name="Fujiyama A."/>
            <person name="Inagaki F."/>
            <person name="Takami H."/>
        </authorList>
    </citation>
    <scope>NUCLEOTIDE SEQUENCE</scope>
    <source>
        <strain evidence="9">Expedition CK06-06</strain>
    </source>
</reference>
<evidence type="ECO:0000256" key="3">
    <source>
        <dbReference type="ARBA" id="ARBA00012367"/>
    </source>
</evidence>
<evidence type="ECO:0000256" key="5">
    <source>
        <dbReference type="ARBA" id="ARBA00022741"/>
    </source>
</evidence>
<dbReference type="AlphaFoldDB" id="X1GPT3"/>
<comment type="caution">
    <text evidence="9">The sequence shown here is derived from an EMBL/GenBank/DDBJ whole genome shotgun (WGS) entry which is preliminary data.</text>
</comment>